<dbReference type="AlphaFoldDB" id="A0A511AZY6"/>
<dbReference type="GO" id="GO:0046686">
    <property type="term" value="P:response to cadmium ion"/>
    <property type="evidence" value="ECO:0007669"/>
    <property type="project" value="UniProtKB-KW"/>
</dbReference>
<dbReference type="PROSITE" id="PS50987">
    <property type="entry name" value="HTH_ARSR_2"/>
    <property type="match status" value="1"/>
</dbReference>
<dbReference type="PROSITE" id="PS00846">
    <property type="entry name" value="HTH_ARSR_1"/>
    <property type="match status" value="1"/>
</dbReference>
<dbReference type="InterPro" id="IPR051011">
    <property type="entry name" value="Metal_resp_trans_reg"/>
</dbReference>
<gene>
    <name evidence="6" type="ORF">AKA01nite_07690</name>
</gene>
<comment type="caution">
    <text evidence="6">The sequence shown here is derived from an EMBL/GenBank/DDBJ whole genome shotgun (WGS) entry which is preliminary data.</text>
</comment>
<evidence type="ECO:0000259" key="5">
    <source>
        <dbReference type="PROSITE" id="PS50987"/>
    </source>
</evidence>
<proteinExistence type="predicted"/>
<dbReference type="SMART" id="SM00418">
    <property type="entry name" value="HTH_ARSR"/>
    <property type="match status" value="1"/>
</dbReference>
<reference evidence="6 7" key="1">
    <citation type="submission" date="2019-07" db="EMBL/GenBank/DDBJ databases">
        <title>Whole genome shotgun sequence of Alkalibacterium kapii NBRC 103247.</title>
        <authorList>
            <person name="Hosoyama A."/>
            <person name="Uohara A."/>
            <person name="Ohji S."/>
            <person name="Ichikawa N."/>
        </authorList>
    </citation>
    <scope>NUCLEOTIDE SEQUENCE [LARGE SCALE GENOMIC DNA]</scope>
    <source>
        <strain evidence="6 7">NBRC 103247</strain>
    </source>
</reference>
<dbReference type="SUPFAM" id="SSF46785">
    <property type="entry name" value="Winged helix' DNA-binding domain"/>
    <property type="match status" value="1"/>
</dbReference>
<dbReference type="OrthoDB" id="9794330at2"/>
<dbReference type="PANTHER" id="PTHR43132">
    <property type="entry name" value="ARSENICAL RESISTANCE OPERON REPRESSOR ARSR-RELATED"/>
    <property type="match status" value="1"/>
</dbReference>
<feature type="domain" description="HTH arsR-type" evidence="5">
    <location>
        <begin position="23"/>
        <end position="118"/>
    </location>
</feature>
<dbReference type="Proteomes" id="UP000321662">
    <property type="component" value="Unassembled WGS sequence"/>
</dbReference>
<dbReference type="InterPro" id="IPR011991">
    <property type="entry name" value="ArsR-like_HTH"/>
</dbReference>
<dbReference type="InterPro" id="IPR018334">
    <property type="entry name" value="ArsR_HTH"/>
</dbReference>
<dbReference type="PRINTS" id="PR00778">
    <property type="entry name" value="HTHARSR"/>
</dbReference>
<dbReference type="GO" id="GO:0003700">
    <property type="term" value="F:DNA-binding transcription factor activity"/>
    <property type="evidence" value="ECO:0007669"/>
    <property type="project" value="InterPro"/>
</dbReference>
<organism evidence="6 7">
    <name type="scientific">Alkalibacterium kapii</name>
    <dbReference type="NCBI Taxonomy" id="426704"/>
    <lineage>
        <taxon>Bacteria</taxon>
        <taxon>Bacillati</taxon>
        <taxon>Bacillota</taxon>
        <taxon>Bacilli</taxon>
        <taxon>Lactobacillales</taxon>
        <taxon>Carnobacteriaceae</taxon>
        <taxon>Alkalibacterium</taxon>
    </lineage>
</organism>
<dbReference type="GO" id="GO:0003677">
    <property type="term" value="F:DNA binding"/>
    <property type="evidence" value="ECO:0007669"/>
    <property type="project" value="UniProtKB-KW"/>
</dbReference>
<accession>A0A511AZY6</accession>
<dbReference type="InterPro" id="IPR036390">
    <property type="entry name" value="WH_DNA-bd_sf"/>
</dbReference>
<keyword evidence="2" id="KW-0238">DNA-binding</keyword>
<protein>
    <submittedName>
        <fullName evidence="6">Transcriptional regulator</fullName>
    </submittedName>
</protein>
<dbReference type="InterPro" id="IPR001845">
    <property type="entry name" value="HTH_ArsR_DNA-bd_dom"/>
</dbReference>
<keyword evidence="7" id="KW-1185">Reference proteome</keyword>
<evidence type="ECO:0000256" key="3">
    <source>
        <dbReference type="ARBA" id="ARBA00023163"/>
    </source>
</evidence>
<evidence type="ECO:0000256" key="1">
    <source>
        <dbReference type="ARBA" id="ARBA00023015"/>
    </source>
</evidence>
<dbReference type="Gene3D" id="1.10.10.10">
    <property type="entry name" value="Winged helix-like DNA-binding domain superfamily/Winged helix DNA-binding domain"/>
    <property type="match status" value="1"/>
</dbReference>
<dbReference type="Pfam" id="PF01022">
    <property type="entry name" value="HTH_5"/>
    <property type="match status" value="1"/>
</dbReference>
<name>A0A511AZY6_9LACT</name>
<evidence type="ECO:0000256" key="4">
    <source>
        <dbReference type="ARBA" id="ARBA00043263"/>
    </source>
</evidence>
<dbReference type="RefSeq" id="WP_146923957.1">
    <property type="nucleotide sequence ID" value="NZ_BJUY01000006.1"/>
</dbReference>
<evidence type="ECO:0000313" key="6">
    <source>
        <dbReference type="EMBL" id="GEK91147.1"/>
    </source>
</evidence>
<dbReference type="NCBIfam" id="NF033788">
    <property type="entry name" value="HTH_metalloreg"/>
    <property type="match status" value="1"/>
</dbReference>
<evidence type="ECO:0000256" key="2">
    <source>
        <dbReference type="ARBA" id="ARBA00023125"/>
    </source>
</evidence>
<keyword evidence="4" id="KW-0105">Cadmium resistance</keyword>
<sequence>MTKEMCSCTILHKEKVDDVKASLDGADFSDILTLSKCINDPSRIKILYALKACDEMCVCDLSAVLESSNALASHHLRFLKKHGLVTSRKEGKTVYYSLLNPSVLDVLDAFQTMKEIPVYQ</sequence>
<keyword evidence="3" id="KW-0804">Transcription</keyword>
<dbReference type="EMBL" id="BJUY01000006">
    <property type="protein sequence ID" value="GEK91147.1"/>
    <property type="molecule type" value="Genomic_DNA"/>
</dbReference>
<dbReference type="CDD" id="cd00090">
    <property type="entry name" value="HTH_ARSR"/>
    <property type="match status" value="1"/>
</dbReference>
<keyword evidence="1" id="KW-0805">Transcription regulation</keyword>
<evidence type="ECO:0000313" key="7">
    <source>
        <dbReference type="Proteomes" id="UP000321662"/>
    </source>
</evidence>
<dbReference type="PANTHER" id="PTHR43132:SF6">
    <property type="entry name" value="HTH-TYPE TRANSCRIPTIONAL REPRESSOR CZRA"/>
    <property type="match status" value="1"/>
</dbReference>
<dbReference type="InterPro" id="IPR036388">
    <property type="entry name" value="WH-like_DNA-bd_sf"/>
</dbReference>